<evidence type="ECO:0000313" key="8">
    <source>
        <dbReference type="Ensembl" id="ENSNMLP00000002511.1"/>
    </source>
</evidence>
<dbReference type="PANTHER" id="PTHR22791">
    <property type="entry name" value="RING-TYPE DOMAIN-CONTAINING PROTEIN"/>
    <property type="match status" value="1"/>
</dbReference>
<dbReference type="CDD" id="cd16556">
    <property type="entry name" value="RING-HC_RNF183-like"/>
    <property type="match status" value="1"/>
</dbReference>
<evidence type="ECO:0000256" key="1">
    <source>
        <dbReference type="ARBA" id="ARBA00022723"/>
    </source>
</evidence>
<keyword evidence="6" id="KW-0812">Transmembrane</keyword>
<dbReference type="Proteomes" id="UP000694523">
    <property type="component" value="Unplaced"/>
</dbReference>
<dbReference type="GO" id="GO:0016567">
    <property type="term" value="P:protein ubiquitination"/>
    <property type="evidence" value="ECO:0007669"/>
    <property type="project" value="TreeGrafter"/>
</dbReference>
<feature type="compositionally biased region" description="Low complexity" evidence="5">
    <location>
        <begin position="18"/>
        <end position="28"/>
    </location>
</feature>
<keyword evidence="9" id="KW-1185">Reference proteome</keyword>
<evidence type="ECO:0000256" key="5">
    <source>
        <dbReference type="SAM" id="MobiDB-lite"/>
    </source>
</evidence>
<dbReference type="Ensembl" id="ENSNMLT00000002886.1">
    <property type="protein sequence ID" value="ENSNMLP00000002511.1"/>
    <property type="gene ID" value="ENSNMLG00000001844.1"/>
</dbReference>
<dbReference type="InterPro" id="IPR017907">
    <property type="entry name" value="Znf_RING_CS"/>
</dbReference>
<name>A0A8C6S847_9GOBI</name>
<reference evidence="8" key="2">
    <citation type="submission" date="2025-09" db="UniProtKB">
        <authorList>
            <consortium name="Ensembl"/>
        </authorList>
    </citation>
    <scope>IDENTIFICATION</scope>
</reference>
<dbReference type="AlphaFoldDB" id="A0A8C6S847"/>
<dbReference type="SMART" id="SM00184">
    <property type="entry name" value="RING"/>
    <property type="match status" value="1"/>
</dbReference>
<accession>A0A8C6S847</accession>
<feature type="transmembrane region" description="Helical" evidence="6">
    <location>
        <begin position="266"/>
        <end position="288"/>
    </location>
</feature>
<dbReference type="PROSITE" id="PS00518">
    <property type="entry name" value="ZF_RING_1"/>
    <property type="match status" value="1"/>
</dbReference>
<dbReference type="PANTHER" id="PTHR22791:SF30">
    <property type="entry name" value="RING FINGER PROTEIN 223-LIKE"/>
    <property type="match status" value="1"/>
</dbReference>
<evidence type="ECO:0000256" key="3">
    <source>
        <dbReference type="ARBA" id="ARBA00022833"/>
    </source>
</evidence>
<feature type="region of interest" description="Disordered" evidence="5">
    <location>
        <begin position="1"/>
        <end position="38"/>
    </location>
</feature>
<reference evidence="8" key="1">
    <citation type="submission" date="2025-08" db="UniProtKB">
        <authorList>
            <consortium name="Ensembl"/>
        </authorList>
    </citation>
    <scope>IDENTIFICATION</scope>
</reference>
<dbReference type="Pfam" id="PF13639">
    <property type="entry name" value="zf-RING_2"/>
    <property type="match status" value="1"/>
</dbReference>
<evidence type="ECO:0000256" key="2">
    <source>
        <dbReference type="ARBA" id="ARBA00022771"/>
    </source>
</evidence>
<dbReference type="PROSITE" id="PS50089">
    <property type="entry name" value="ZF_RING_2"/>
    <property type="match status" value="1"/>
</dbReference>
<dbReference type="InterPro" id="IPR013083">
    <property type="entry name" value="Znf_RING/FYVE/PHD"/>
</dbReference>
<evidence type="ECO:0000259" key="7">
    <source>
        <dbReference type="PROSITE" id="PS50089"/>
    </source>
</evidence>
<feature type="domain" description="RING-type" evidence="7">
    <location>
        <begin position="123"/>
        <end position="170"/>
    </location>
</feature>
<dbReference type="GO" id="GO:0008270">
    <property type="term" value="F:zinc ion binding"/>
    <property type="evidence" value="ECO:0007669"/>
    <property type="project" value="UniProtKB-KW"/>
</dbReference>
<keyword evidence="6" id="KW-1133">Transmembrane helix</keyword>
<keyword evidence="3" id="KW-0862">Zinc</keyword>
<dbReference type="Gene3D" id="3.30.40.10">
    <property type="entry name" value="Zinc/RING finger domain, C3HC4 (zinc finger)"/>
    <property type="match status" value="1"/>
</dbReference>
<keyword evidence="1" id="KW-0479">Metal-binding</keyword>
<dbReference type="InterPro" id="IPR001841">
    <property type="entry name" value="Znf_RING"/>
</dbReference>
<evidence type="ECO:0000313" key="9">
    <source>
        <dbReference type="Proteomes" id="UP000694523"/>
    </source>
</evidence>
<sequence length="295" mass="32429">MNPYANLSFPRPSDLAVPTPDDITSSPPASAPPHYSTLVPTEQLQQTDQPELCNPYADVLTSSVPVLNENAVRSESLSINADADHFPSADRTDQSDVSNPQGLSIVTEQFEAEAQFTSQDLECAICFSQFNNAYRCPKRLQCGHTFCLECLARMNVKSPEPSAVLCPLCRALTALPALGLPKLSTDPQVLSRLPSSMQRVYSVRFLRNKGRLQLKRPDASLLTRSTRRSLDVGLPSPVPRGMTGSGARTQERRALFRLTDRPACRVLIFMAAIMVIIILTATVVYLLVTNQDRTP</sequence>
<evidence type="ECO:0000256" key="4">
    <source>
        <dbReference type="PROSITE-ProRule" id="PRU00175"/>
    </source>
</evidence>
<keyword evidence="6" id="KW-0472">Membrane</keyword>
<evidence type="ECO:0000256" key="6">
    <source>
        <dbReference type="SAM" id="Phobius"/>
    </source>
</evidence>
<proteinExistence type="predicted"/>
<organism evidence="8 9">
    <name type="scientific">Neogobius melanostomus</name>
    <name type="common">round goby</name>
    <dbReference type="NCBI Taxonomy" id="47308"/>
    <lineage>
        <taxon>Eukaryota</taxon>
        <taxon>Metazoa</taxon>
        <taxon>Chordata</taxon>
        <taxon>Craniata</taxon>
        <taxon>Vertebrata</taxon>
        <taxon>Euteleostomi</taxon>
        <taxon>Actinopterygii</taxon>
        <taxon>Neopterygii</taxon>
        <taxon>Teleostei</taxon>
        <taxon>Neoteleostei</taxon>
        <taxon>Acanthomorphata</taxon>
        <taxon>Gobiaria</taxon>
        <taxon>Gobiiformes</taxon>
        <taxon>Gobioidei</taxon>
        <taxon>Gobiidae</taxon>
        <taxon>Benthophilinae</taxon>
        <taxon>Neogobiini</taxon>
        <taxon>Neogobius</taxon>
    </lineage>
</organism>
<dbReference type="InterPro" id="IPR051435">
    <property type="entry name" value="RING_finger_E3_ubiq-ligases"/>
</dbReference>
<dbReference type="GO" id="GO:0061630">
    <property type="term" value="F:ubiquitin protein ligase activity"/>
    <property type="evidence" value="ECO:0007669"/>
    <property type="project" value="TreeGrafter"/>
</dbReference>
<protein>
    <recommendedName>
        <fullName evidence="7">RING-type domain-containing protein</fullName>
    </recommendedName>
</protein>
<keyword evidence="2 4" id="KW-0863">Zinc-finger</keyword>
<dbReference type="SUPFAM" id="SSF57850">
    <property type="entry name" value="RING/U-box"/>
    <property type="match status" value="1"/>
</dbReference>